<sequence>MKNFKWLLLASLSFVACNNNDDDSAPAEVPITPGSASFAKYVALGDSFAAGYSDGALFKAGQQNSYVNILAQQFMPAGGVAITTPLMSDNIGGLLLGGNVIAGPRLYFNGKAPVSVTGTPTTEVTNHLTGTFNNLGIPGAKSYHLVAAGYGNTAGVASGKANPYFARFSSSPSTTVLADAMAQSPSFFTLFIGGNDVLAYATSGGVGVNQTGNMDPSTYGSNDITDPTVFANVYGALATSLTANGAKGAVANLPYVTTLPYFTTVPYNPVPLDAATANQLNAGYAQYNGGLQQMVANKLLTADEAARRTIKFAAGNNAVVIVDSYLTNLSAFGLPSYRQVTKEDLVVLTARTFIGTTVGGDPTKINGVSVPLADQWVLSKDEVKEVQVATDAYNKTIVSVADSKGLAMVDTKLAMTQLSTSGVRFGNFHMTAAYVTGGAFSLDGVHPSPRGYAYIANLFVSAINAKYGSTLRTTDLSQYQIQYPAVIQ</sequence>
<reference evidence="1 2" key="1">
    <citation type="submission" date="2016-10" db="EMBL/GenBank/DDBJ databases">
        <title>Flavobacterium gilvum sp. nov., isolated from stream water.</title>
        <authorList>
            <person name="Shin S.-K."/>
            <person name="Cho Y.-J."/>
            <person name="Yi H."/>
        </authorList>
    </citation>
    <scope>NUCLEOTIDE SEQUENCE [LARGE SCALE GENOMIC DNA]</scope>
    <source>
        <strain evidence="1 2">EM1308</strain>
    </source>
</reference>
<evidence type="ECO:0000313" key="2">
    <source>
        <dbReference type="Proteomes" id="UP000175968"/>
    </source>
</evidence>
<proteinExistence type="predicted"/>
<evidence type="ECO:0000313" key="1">
    <source>
        <dbReference type="EMBL" id="AOW08917.1"/>
    </source>
</evidence>
<organism evidence="1 2">
    <name type="scientific">Flavobacterium gilvum</name>
    <dbReference type="NCBI Taxonomy" id="1492737"/>
    <lineage>
        <taxon>Bacteria</taxon>
        <taxon>Pseudomonadati</taxon>
        <taxon>Bacteroidota</taxon>
        <taxon>Flavobacteriia</taxon>
        <taxon>Flavobacteriales</taxon>
        <taxon>Flavobacteriaceae</taxon>
        <taxon>Flavobacterium</taxon>
    </lineage>
</organism>
<dbReference type="Proteomes" id="UP000175968">
    <property type="component" value="Chromosome"/>
</dbReference>
<dbReference type="KEGG" id="fgl:EM308_05010"/>
<dbReference type="PROSITE" id="PS51257">
    <property type="entry name" value="PROKAR_LIPOPROTEIN"/>
    <property type="match status" value="1"/>
</dbReference>
<keyword evidence="2" id="KW-1185">Reference proteome</keyword>
<protein>
    <submittedName>
        <fullName evidence="1">G-D-S-L family lipolytic protein</fullName>
    </submittedName>
</protein>
<dbReference type="GO" id="GO:0016788">
    <property type="term" value="F:hydrolase activity, acting on ester bonds"/>
    <property type="evidence" value="ECO:0007669"/>
    <property type="project" value="InterPro"/>
</dbReference>
<dbReference type="InterPro" id="IPR001087">
    <property type="entry name" value="GDSL"/>
</dbReference>
<dbReference type="InterPro" id="IPR036514">
    <property type="entry name" value="SGNH_hydro_sf"/>
</dbReference>
<dbReference type="AlphaFoldDB" id="A0AAC9I3M3"/>
<name>A0AAC9I3M3_9FLAO</name>
<accession>A0AAC9I3M3</accession>
<dbReference type="Gene3D" id="3.40.50.1110">
    <property type="entry name" value="SGNH hydrolase"/>
    <property type="match status" value="2"/>
</dbReference>
<dbReference type="Pfam" id="PF00657">
    <property type="entry name" value="Lipase_GDSL"/>
    <property type="match status" value="1"/>
</dbReference>
<gene>
    <name evidence="1" type="ORF">EM308_05010</name>
</gene>
<dbReference type="SUPFAM" id="SSF52266">
    <property type="entry name" value="SGNH hydrolase"/>
    <property type="match status" value="1"/>
</dbReference>
<dbReference type="EMBL" id="CP017479">
    <property type="protein sequence ID" value="AOW08917.1"/>
    <property type="molecule type" value="Genomic_DNA"/>
</dbReference>